<name>A0A942A5G3_9BACT</name>
<dbReference type="Pfam" id="PF06133">
    <property type="entry name" value="Com_YlbF"/>
    <property type="match status" value="1"/>
</dbReference>
<evidence type="ECO:0000313" key="1">
    <source>
        <dbReference type="EMBL" id="MBS1259334.1"/>
    </source>
</evidence>
<organism evidence="1 2">
    <name type="scientific">Candidatus Scalindua arabica</name>
    <dbReference type="NCBI Taxonomy" id="1127984"/>
    <lineage>
        <taxon>Bacteria</taxon>
        <taxon>Pseudomonadati</taxon>
        <taxon>Planctomycetota</taxon>
        <taxon>Candidatus Brocadiia</taxon>
        <taxon>Candidatus Brocadiales</taxon>
        <taxon>Candidatus Scalinduaceae</taxon>
        <taxon>Candidatus Scalindua</taxon>
    </lineage>
</organism>
<protein>
    <recommendedName>
        <fullName evidence="3">YlbF family regulator</fullName>
    </recommendedName>
</protein>
<dbReference type="AlphaFoldDB" id="A0A942A5G3"/>
<accession>A0A942A5G3</accession>
<dbReference type="Gene3D" id="1.20.1500.10">
    <property type="entry name" value="YheA/YmcA-like"/>
    <property type="match status" value="1"/>
</dbReference>
<dbReference type="InterPro" id="IPR023378">
    <property type="entry name" value="YheA/YmcA-like_dom_sf"/>
</dbReference>
<dbReference type="Proteomes" id="UP000722750">
    <property type="component" value="Unassembled WGS sequence"/>
</dbReference>
<dbReference type="InterPro" id="IPR010368">
    <property type="entry name" value="Com_YlbF"/>
</dbReference>
<evidence type="ECO:0000313" key="2">
    <source>
        <dbReference type="Proteomes" id="UP000722750"/>
    </source>
</evidence>
<reference evidence="1" key="1">
    <citation type="journal article" date="2021" name="ISME J.">
        <title>Fine-scale metabolic discontinuity in a stratified prokaryote microbiome of a Red Sea deep halocline.</title>
        <authorList>
            <person name="Michoud G."/>
            <person name="Ngugi D.K."/>
            <person name="Barozzi A."/>
            <person name="Merlino G."/>
            <person name="Calleja M.L."/>
            <person name="Delgado-Huertas A."/>
            <person name="Moran X.A.G."/>
            <person name="Daffonchio D."/>
        </authorList>
    </citation>
    <scope>NUCLEOTIDE SEQUENCE</scope>
    <source>
        <strain evidence="1">SuakinDeep_MAG55_1</strain>
    </source>
</reference>
<sequence length="112" mass="13004">MKEILEIASKLGAAIANNDRYKMFKETEEQLKKDSVAKEISEKLEKQSKKIYELERNKKPVEVEDKKELQQLKEQVASNQSIQKFLKAQTDYVGFMKKINERIEAALAPKES</sequence>
<gene>
    <name evidence="1" type="ORF">MAG551_02404</name>
</gene>
<dbReference type="EMBL" id="JAANXD010000089">
    <property type="protein sequence ID" value="MBS1259334.1"/>
    <property type="molecule type" value="Genomic_DNA"/>
</dbReference>
<evidence type="ECO:0008006" key="3">
    <source>
        <dbReference type="Google" id="ProtNLM"/>
    </source>
</evidence>
<proteinExistence type="predicted"/>
<dbReference type="SUPFAM" id="SSF158622">
    <property type="entry name" value="YheA/YmcA-like"/>
    <property type="match status" value="1"/>
</dbReference>
<comment type="caution">
    <text evidence="1">The sequence shown here is derived from an EMBL/GenBank/DDBJ whole genome shotgun (WGS) entry which is preliminary data.</text>
</comment>